<dbReference type="GO" id="GO:0008374">
    <property type="term" value="F:O-acyltransferase activity"/>
    <property type="evidence" value="ECO:0007669"/>
    <property type="project" value="TreeGrafter"/>
</dbReference>
<dbReference type="GO" id="GO:0005829">
    <property type="term" value="C:cytosol"/>
    <property type="evidence" value="ECO:0007669"/>
    <property type="project" value="TreeGrafter"/>
</dbReference>
<sequence length="201" mass="22177">MQFPLQDKHGKDLTWKEGMNKVTSRFESYLLDFGLMILHVTTWIPLHSVRNWIWRLSGMTIGCCSTLHTGVRVFDPRGITIGEGTIIGFSCFIDGRERVTIGNHTDIASEVMIYSQEHDLTAPDFHAVGSPVKIGDYVFIGPRAIILPGITIGDRAVIGAGAVVTKDVDPGIIVGGVPAKLIGERTLKNPKYKLGRFKLFQ</sequence>
<dbReference type="InterPro" id="IPR001451">
    <property type="entry name" value="Hexapep"/>
</dbReference>
<dbReference type="SUPFAM" id="SSF51161">
    <property type="entry name" value="Trimeric LpxA-like enzymes"/>
    <property type="match status" value="1"/>
</dbReference>
<evidence type="ECO:0000256" key="3">
    <source>
        <dbReference type="ARBA" id="ARBA00022737"/>
    </source>
</evidence>
<dbReference type="InterPro" id="IPR051159">
    <property type="entry name" value="Hexapeptide_acetyltransf"/>
</dbReference>
<evidence type="ECO:0000256" key="1">
    <source>
        <dbReference type="ARBA" id="ARBA00007274"/>
    </source>
</evidence>
<dbReference type="Proteomes" id="UP000034265">
    <property type="component" value="Unassembled WGS sequence"/>
</dbReference>
<dbReference type="InterPro" id="IPR011004">
    <property type="entry name" value="Trimer_LpxA-like_sf"/>
</dbReference>
<dbReference type="AlphaFoldDB" id="A0A0G1WLX3"/>
<dbReference type="PANTHER" id="PTHR23416">
    <property type="entry name" value="SIALIC ACID SYNTHASE-RELATED"/>
    <property type="match status" value="1"/>
</dbReference>
<evidence type="ECO:0000256" key="2">
    <source>
        <dbReference type="ARBA" id="ARBA00022679"/>
    </source>
</evidence>
<accession>A0A0G1WLX3</accession>
<keyword evidence="2 4" id="KW-0808">Transferase</keyword>
<dbReference type="EMBL" id="LCOT01000026">
    <property type="protein sequence ID" value="KKU83190.1"/>
    <property type="molecule type" value="Genomic_DNA"/>
</dbReference>
<dbReference type="PANTHER" id="PTHR23416:SF23">
    <property type="entry name" value="ACETYLTRANSFERASE C18B11.09C-RELATED"/>
    <property type="match status" value="1"/>
</dbReference>
<reference evidence="4 5" key="1">
    <citation type="journal article" date="2015" name="Nature">
        <title>rRNA introns, odd ribosomes, and small enigmatic genomes across a large radiation of phyla.</title>
        <authorList>
            <person name="Brown C.T."/>
            <person name="Hug L.A."/>
            <person name="Thomas B.C."/>
            <person name="Sharon I."/>
            <person name="Castelle C.J."/>
            <person name="Singh A."/>
            <person name="Wilkins M.J."/>
            <person name="Williams K.H."/>
            <person name="Banfield J.F."/>
        </authorList>
    </citation>
    <scope>NUCLEOTIDE SEQUENCE [LARGE SCALE GENOMIC DNA]</scope>
</reference>
<proteinExistence type="inferred from homology"/>
<dbReference type="Pfam" id="PF00132">
    <property type="entry name" value="Hexapep"/>
    <property type="match status" value="1"/>
</dbReference>
<organism evidence="4 5">
    <name type="scientific">Candidatus Amesbacteria bacterium GW2011_GWC2_47_8</name>
    <dbReference type="NCBI Taxonomy" id="1618367"/>
    <lineage>
        <taxon>Bacteria</taxon>
        <taxon>Candidatus Amesiibacteriota</taxon>
    </lineage>
</organism>
<name>A0A0G1WLX3_9BACT</name>
<evidence type="ECO:0000313" key="5">
    <source>
        <dbReference type="Proteomes" id="UP000034265"/>
    </source>
</evidence>
<dbReference type="PROSITE" id="PS00101">
    <property type="entry name" value="HEXAPEP_TRANSFERASES"/>
    <property type="match status" value="1"/>
</dbReference>
<dbReference type="CDD" id="cd04647">
    <property type="entry name" value="LbH_MAT_like"/>
    <property type="match status" value="1"/>
</dbReference>
<dbReference type="InterPro" id="IPR018357">
    <property type="entry name" value="Hexapep_transf_CS"/>
</dbReference>
<gene>
    <name evidence="4" type="ORF">UY11_C0026G0012</name>
</gene>
<evidence type="ECO:0000313" key="4">
    <source>
        <dbReference type="EMBL" id="KKU83190.1"/>
    </source>
</evidence>
<comment type="caution">
    <text evidence="4">The sequence shown here is derived from an EMBL/GenBank/DDBJ whole genome shotgun (WGS) entry which is preliminary data.</text>
</comment>
<dbReference type="Gene3D" id="2.160.10.10">
    <property type="entry name" value="Hexapeptide repeat proteins"/>
    <property type="match status" value="1"/>
</dbReference>
<protein>
    <submittedName>
        <fullName evidence="4">Acetyltransferase</fullName>
    </submittedName>
</protein>
<comment type="similarity">
    <text evidence="1">Belongs to the transferase hexapeptide repeat family.</text>
</comment>
<keyword evidence="3" id="KW-0677">Repeat</keyword>